<feature type="non-terminal residue" evidence="1">
    <location>
        <position position="52"/>
    </location>
</feature>
<protein>
    <submittedName>
        <fullName evidence="1">17335_t:CDS:1</fullName>
    </submittedName>
</protein>
<proteinExistence type="predicted"/>
<name>A0ACA9Q6G9_9GLOM</name>
<organism evidence="1 2">
    <name type="scientific">Dentiscutata heterogama</name>
    <dbReference type="NCBI Taxonomy" id="1316150"/>
    <lineage>
        <taxon>Eukaryota</taxon>
        <taxon>Fungi</taxon>
        <taxon>Fungi incertae sedis</taxon>
        <taxon>Mucoromycota</taxon>
        <taxon>Glomeromycotina</taxon>
        <taxon>Glomeromycetes</taxon>
        <taxon>Diversisporales</taxon>
        <taxon>Gigasporaceae</taxon>
        <taxon>Dentiscutata</taxon>
    </lineage>
</organism>
<sequence>GLTPELLYCDDVQYGFKIIVINYINRIPLTKQDPRGEIYQPGCRSRTGGKGL</sequence>
<evidence type="ECO:0000313" key="2">
    <source>
        <dbReference type="Proteomes" id="UP000789702"/>
    </source>
</evidence>
<keyword evidence="2" id="KW-1185">Reference proteome</keyword>
<dbReference type="Proteomes" id="UP000789702">
    <property type="component" value="Unassembled WGS sequence"/>
</dbReference>
<comment type="caution">
    <text evidence="1">The sequence shown here is derived from an EMBL/GenBank/DDBJ whole genome shotgun (WGS) entry which is preliminary data.</text>
</comment>
<feature type="non-terminal residue" evidence="1">
    <location>
        <position position="1"/>
    </location>
</feature>
<gene>
    <name evidence="1" type="ORF">DHETER_LOCUS13691</name>
</gene>
<dbReference type="EMBL" id="CAJVPU010038571">
    <property type="protein sequence ID" value="CAG8735142.1"/>
    <property type="molecule type" value="Genomic_DNA"/>
</dbReference>
<reference evidence="1" key="1">
    <citation type="submission" date="2021-06" db="EMBL/GenBank/DDBJ databases">
        <authorList>
            <person name="Kallberg Y."/>
            <person name="Tangrot J."/>
            <person name="Rosling A."/>
        </authorList>
    </citation>
    <scope>NUCLEOTIDE SEQUENCE</scope>
    <source>
        <strain evidence="1">IL203A</strain>
    </source>
</reference>
<accession>A0ACA9Q6G9</accession>
<evidence type="ECO:0000313" key="1">
    <source>
        <dbReference type="EMBL" id="CAG8735142.1"/>
    </source>
</evidence>